<dbReference type="EMBL" id="JAMQGO010000002">
    <property type="protein sequence ID" value="MCM2561670.1"/>
    <property type="molecule type" value="Genomic_DNA"/>
</dbReference>
<comment type="caution">
    <text evidence="1">The sequence shown here is derived from an EMBL/GenBank/DDBJ whole genome shotgun (WGS) entry which is preliminary data.</text>
</comment>
<dbReference type="Proteomes" id="UP001203036">
    <property type="component" value="Unassembled WGS sequence"/>
</dbReference>
<gene>
    <name evidence="1" type="ORF">M8744_05885</name>
</gene>
<protein>
    <submittedName>
        <fullName evidence="1">FAD/NAD(P)-binding protein</fullName>
    </submittedName>
</protein>
<evidence type="ECO:0000313" key="1">
    <source>
        <dbReference type="EMBL" id="MCM2561670.1"/>
    </source>
</evidence>
<proteinExistence type="predicted"/>
<name>A0ACC5ZU17_9RHOB</name>
<keyword evidence="2" id="KW-1185">Reference proteome</keyword>
<accession>A0ACC5ZU17</accession>
<sequence>MRRRTDMRRVVIIGGGFTGTGVAIRLCASIPAALNITIIEPRSELGGGLAYGGNDPDHRVNGTHELLVLFPDDIGHFARWYDASGASEQDPDAQAASGVRYVRRSDVRRYLGETLQQALAENVHGSKVHHLRDRAVGVQRHDDELQIELASGGRVLSDLTILAFGGQRPSLPGAVSASAANHTEFIGDPFDSRAISAICRKSKVLLVGTGLTAADVVATLSRQGHRGPITAISRRGLVPQPQGDAPDVAALMQRLARPVPRFIERHGKGLSLLAAFRALRRDMAAATAEGRDLKAPFDEARDASGWLWPNFTEAEKRRFLRHLKPWYDVNRYRMVPQTGAAVAAMQDAGQLVFRVARLDGLEAKGDHLDARLVGRDRSVTREFFDTVINCTGPKTLSEAPFVSALCDQGLARRDSLGLGFDVDGLCRVVDENGKAQDGLWAFGLLTRGRFGDMTAIPQIAFRLHRSLPALGRVLANPETPSTHEVT</sequence>
<evidence type="ECO:0000313" key="2">
    <source>
        <dbReference type="Proteomes" id="UP001203036"/>
    </source>
</evidence>
<organism evidence="1 2">
    <name type="scientific">Lutimaribacter degradans</name>
    <dbReference type="NCBI Taxonomy" id="2945989"/>
    <lineage>
        <taxon>Bacteria</taxon>
        <taxon>Pseudomonadati</taxon>
        <taxon>Pseudomonadota</taxon>
        <taxon>Alphaproteobacteria</taxon>
        <taxon>Rhodobacterales</taxon>
        <taxon>Roseobacteraceae</taxon>
        <taxon>Lutimaribacter</taxon>
    </lineage>
</organism>
<reference evidence="1" key="1">
    <citation type="submission" date="2022-06" db="EMBL/GenBank/DDBJ databases">
        <title>Lutimaribacter sp. EGI FJ00013, a novel bacterium isolated from a salt lake sediment enrichment.</title>
        <authorList>
            <person name="Gao L."/>
            <person name="Fang B.-Z."/>
            <person name="Li W.-J."/>
        </authorList>
    </citation>
    <scope>NUCLEOTIDE SEQUENCE</scope>
    <source>
        <strain evidence="1">EGI FJ00013</strain>
    </source>
</reference>